<dbReference type="PIRSF" id="PIRSF006815">
    <property type="entry name" value="GcvPA"/>
    <property type="match status" value="1"/>
</dbReference>
<dbReference type="Pfam" id="PF02347">
    <property type="entry name" value="GDC-P"/>
    <property type="match status" value="1"/>
</dbReference>
<dbReference type="EC" id="1.4.4.2" evidence="4"/>
<comment type="similarity">
    <text evidence="4">Belongs to the GcvP family. N-terminal subunit subfamily.</text>
</comment>
<dbReference type="GO" id="GO:0019464">
    <property type="term" value="P:glycine decarboxylation via glycine cleavage system"/>
    <property type="evidence" value="ECO:0007669"/>
    <property type="project" value="UniProtKB-UniRule"/>
</dbReference>
<evidence type="ECO:0000256" key="4">
    <source>
        <dbReference type="HAMAP-Rule" id="MF_00712"/>
    </source>
</evidence>
<gene>
    <name evidence="6" type="primary">gcvPA_1</name>
    <name evidence="4" type="synonym">gcvPA</name>
    <name evidence="6" type="ORF">ACWI_02610</name>
</gene>
<dbReference type="SUPFAM" id="SSF53383">
    <property type="entry name" value="PLP-dependent transferases"/>
    <property type="match status" value="1"/>
</dbReference>
<reference evidence="6 7" key="1">
    <citation type="submission" date="2015-09" db="EMBL/GenBank/DDBJ databases">
        <title>Genome sequence of Acetobacterium wieringae DSM 1911.</title>
        <authorList>
            <person name="Poehlein A."/>
            <person name="Bengelsdorf F.R."/>
            <person name="Schiel-Bengelsdorf B."/>
            <person name="Duerre P."/>
            <person name="Daniel R."/>
        </authorList>
    </citation>
    <scope>NUCLEOTIDE SEQUENCE [LARGE SCALE GENOMIC DNA]</scope>
    <source>
        <strain evidence="6 7">DSM 1911</strain>
    </source>
</reference>
<dbReference type="STRING" id="52694.ACWI_02610"/>
<comment type="subunit">
    <text evidence="4">The glycine cleavage system is composed of four proteins: P, T, L and H. In this organism, the P 'protein' is a heterodimer of two subunits.</text>
</comment>
<comment type="catalytic activity">
    <reaction evidence="3 4">
        <text>N(6)-[(R)-lipoyl]-L-lysyl-[glycine-cleavage complex H protein] + glycine + H(+) = N(6)-[(R)-S(8)-aminomethyldihydrolipoyl]-L-lysyl-[glycine-cleavage complex H protein] + CO2</text>
        <dbReference type="Rhea" id="RHEA:24304"/>
        <dbReference type="Rhea" id="RHEA-COMP:10494"/>
        <dbReference type="Rhea" id="RHEA-COMP:10495"/>
        <dbReference type="ChEBI" id="CHEBI:15378"/>
        <dbReference type="ChEBI" id="CHEBI:16526"/>
        <dbReference type="ChEBI" id="CHEBI:57305"/>
        <dbReference type="ChEBI" id="CHEBI:83099"/>
        <dbReference type="ChEBI" id="CHEBI:83143"/>
        <dbReference type="EC" id="1.4.4.2"/>
    </reaction>
</comment>
<dbReference type="InterPro" id="IPR023010">
    <property type="entry name" value="GcvPA"/>
</dbReference>
<dbReference type="GO" id="GO:0004375">
    <property type="term" value="F:glycine dehydrogenase (decarboxylating) activity"/>
    <property type="evidence" value="ECO:0007669"/>
    <property type="project" value="UniProtKB-EC"/>
</dbReference>
<evidence type="ECO:0000313" key="6">
    <source>
        <dbReference type="EMBL" id="OFV72350.1"/>
    </source>
</evidence>
<dbReference type="AlphaFoldDB" id="A0A1F2PLP1"/>
<dbReference type="InterPro" id="IPR015424">
    <property type="entry name" value="PyrdxlP-dep_Trfase"/>
</dbReference>
<dbReference type="Gene3D" id="3.90.1150.10">
    <property type="entry name" value="Aspartate Aminotransferase, domain 1"/>
    <property type="match status" value="1"/>
</dbReference>
<evidence type="ECO:0000256" key="3">
    <source>
        <dbReference type="ARBA" id="ARBA00049026"/>
    </source>
</evidence>
<dbReference type="InterPro" id="IPR015421">
    <property type="entry name" value="PyrdxlP-dep_Trfase_major"/>
</dbReference>
<name>A0A1F2PLP1_9FIRM</name>
<evidence type="ECO:0000256" key="1">
    <source>
        <dbReference type="ARBA" id="ARBA00003788"/>
    </source>
</evidence>
<dbReference type="PANTHER" id="PTHR42806:SF1">
    <property type="entry name" value="GLYCINE DEHYDROGENASE (DECARBOXYLATING)"/>
    <property type="match status" value="1"/>
</dbReference>
<dbReference type="InterPro" id="IPR049315">
    <property type="entry name" value="GDC-P_N"/>
</dbReference>
<accession>A0A1F2PLP1</accession>
<evidence type="ECO:0000313" key="7">
    <source>
        <dbReference type="Proteomes" id="UP000176244"/>
    </source>
</evidence>
<proteinExistence type="inferred from homology"/>
<dbReference type="InterPro" id="IPR020581">
    <property type="entry name" value="GDC_P"/>
</dbReference>
<dbReference type="NCBIfam" id="NF001696">
    <property type="entry name" value="PRK00451.1"/>
    <property type="match status" value="1"/>
</dbReference>
<dbReference type="PANTHER" id="PTHR42806">
    <property type="entry name" value="GLYCINE CLEAVAGE SYSTEM P-PROTEIN"/>
    <property type="match status" value="1"/>
</dbReference>
<keyword evidence="2 4" id="KW-0560">Oxidoreductase</keyword>
<dbReference type="RefSeq" id="WP_070369630.1">
    <property type="nucleotide sequence ID" value="NZ_LKEU01000010.1"/>
</dbReference>
<dbReference type="Proteomes" id="UP000176244">
    <property type="component" value="Unassembled WGS sequence"/>
</dbReference>
<feature type="domain" description="Glycine cleavage system P-protein N-terminal" evidence="5">
    <location>
        <begin position="3"/>
        <end position="441"/>
    </location>
</feature>
<dbReference type="CDD" id="cd00613">
    <property type="entry name" value="GDC-P"/>
    <property type="match status" value="1"/>
</dbReference>
<evidence type="ECO:0000256" key="2">
    <source>
        <dbReference type="ARBA" id="ARBA00023002"/>
    </source>
</evidence>
<dbReference type="Gene3D" id="3.40.640.10">
    <property type="entry name" value="Type I PLP-dependent aspartate aminotransferase-like (Major domain)"/>
    <property type="match status" value="1"/>
</dbReference>
<protein>
    <recommendedName>
        <fullName evidence="4">Probable glycine dehydrogenase (decarboxylating) subunit 1</fullName>
        <ecNumber evidence="4">1.4.4.2</ecNumber>
    </recommendedName>
    <alternativeName>
        <fullName evidence="4">Glycine cleavage system P-protein subunit 1</fullName>
    </alternativeName>
    <alternativeName>
        <fullName evidence="4">Glycine decarboxylase subunit 1</fullName>
    </alternativeName>
    <alternativeName>
        <fullName evidence="4">Glycine dehydrogenase (aminomethyl-transferring) subunit 1</fullName>
    </alternativeName>
</protein>
<dbReference type="HAMAP" id="MF_00712">
    <property type="entry name" value="GcvPA"/>
    <property type="match status" value="1"/>
</dbReference>
<comment type="function">
    <text evidence="1 4">The glycine cleavage system catalyzes the degradation of glycine. The P protein binds the alpha-amino group of glycine through its pyridoxal phosphate cofactor; CO(2) is released and the remaining methylamine moiety is then transferred to the lipoamide cofactor of the H protein.</text>
</comment>
<evidence type="ECO:0000259" key="5">
    <source>
        <dbReference type="Pfam" id="PF02347"/>
    </source>
</evidence>
<dbReference type="GO" id="GO:0009116">
    <property type="term" value="P:nucleoside metabolic process"/>
    <property type="evidence" value="ECO:0007669"/>
    <property type="project" value="InterPro"/>
</dbReference>
<sequence length="448" mass="48821">MASYLSTTGEEQQAMLEKLGLTSRDALFADIPVAVRLDRELALPEALSEMELITLMRELAQKNTDLDSCTCFLGAGAYDHFIPSVVGSLTSRQEFYTAYTPYQPEISQGTLQAIFEFQSMICELTGMEIANASMYDGATALAEAVAMAVSQTGRNEVLIANTVSPEHRQVVQTYAHFKNVRVREIGFQNGTIDLNELEALCGAQTAAVIVQSPNFFGVIEELSRVADLAHQQKALFIASVDPISMAILRSPGELGADIVVGDGQCLGNPISFGGPGLGFMATTKALMRKLPGRVVGQTTDHDGKRAFVLTLQTREQHIRRDKATSNICSNQALNALAATIYLTLLGKAGLKEVATLCLRKAHYLHDRLIATGKFTPAFTAPFFKEFAVIGTTAPEGLNKDLLGDGIIGGYELKKAYPEFEYGWLLAVTEKRTRQEIDQLVEKVVKHCD</sequence>
<organism evidence="6 7">
    <name type="scientific">Acetobacterium wieringae</name>
    <dbReference type="NCBI Taxonomy" id="52694"/>
    <lineage>
        <taxon>Bacteria</taxon>
        <taxon>Bacillati</taxon>
        <taxon>Bacillota</taxon>
        <taxon>Clostridia</taxon>
        <taxon>Eubacteriales</taxon>
        <taxon>Eubacteriaceae</taxon>
        <taxon>Acetobacterium</taxon>
    </lineage>
</organism>
<dbReference type="EMBL" id="LKEU01000010">
    <property type="protein sequence ID" value="OFV72350.1"/>
    <property type="molecule type" value="Genomic_DNA"/>
</dbReference>
<dbReference type="OrthoDB" id="9771867at2"/>
<dbReference type="InterPro" id="IPR015422">
    <property type="entry name" value="PyrdxlP-dep_Trfase_small"/>
</dbReference>
<comment type="caution">
    <text evidence="6">The sequence shown here is derived from an EMBL/GenBank/DDBJ whole genome shotgun (WGS) entry which is preliminary data.</text>
</comment>